<sequence length="484" mass="52940">MDDTKREDVEPQEPDTVEGPEDDAHIEAPTEEAAEDDAELDVEEDVPEKDEVEDTVQAEAKDEDEEPTDADEEPAPAEPMGQDAPQAAPAPSPVVKHMKTVTTAAKKASTSLTQQTSEGFTALRAVGKAKREHAHAKEQLAQLQAQIDADSADLAKRRGLLDRYDEIVAAQTEARDKALQTMHQLLDEADAQNDKAGRYQKKLEALKKDDAKALRPYKQALDKAKSASGDADKRLSDAKKALRSAESALKDLVKRRDDRVSQANRAIDASQRRIAQLQEDLASAQRNPDASSGDVARLRSDHAAEMGRLSKAREEVDAAPTELAGPIADAKERVSDATSARDDAQREADSAKQAWKQAKREHDEEAAAFQKHEDAVEDKVIEAQKECRRLKNEAAQHQQAADDAQTALDEAEEVHAHPEKIRDLENSVADNRAAAELQSQQVDALAQAEKDVRKKTLSSRVVFVLVVAAAVIILVLVFLMLNGQ</sequence>
<evidence type="ECO:0000313" key="5">
    <source>
        <dbReference type="Proteomes" id="UP001431693"/>
    </source>
</evidence>
<dbReference type="EMBL" id="JASJEX010000001">
    <property type="protein sequence ID" value="MDJ1128507.1"/>
    <property type="molecule type" value="Genomic_DNA"/>
</dbReference>
<evidence type="ECO:0000313" key="4">
    <source>
        <dbReference type="EMBL" id="MDJ1128507.1"/>
    </source>
</evidence>
<keyword evidence="3" id="KW-0472">Membrane</keyword>
<reference evidence="4" key="1">
    <citation type="submission" date="2023-05" db="EMBL/GenBank/DDBJ databases">
        <title>[olsenella] sp. nov., isolated from a pig farm feces dump.</title>
        <authorList>
            <person name="Chang Y.-H."/>
        </authorList>
    </citation>
    <scope>NUCLEOTIDE SEQUENCE</scope>
    <source>
        <strain evidence="4">YH-ols2217</strain>
    </source>
</reference>
<name>A0ABT6ZHI5_9ACTN</name>
<feature type="region of interest" description="Disordered" evidence="2">
    <location>
        <begin position="308"/>
        <end position="375"/>
    </location>
</feature>
<feature type="compositionally biased region" description="Basic and acidic residues" evidence="2">
    <location>
        <begin position="329"/>
        <end position="350"/>
    </location>
</feature>
<dbReference type="RefSeq" id="WP_283712152.1">
    <property type="nucleotide sequence ID" value="NZ_JASJEW010000001.1"/>
</dbReference>
<keyword evidence="3" id="KW-0812">Transmembrane</keyword>
<comment type="caution">
    <text evidence="4">The sequence shown here is derived from an EMBL/GenBank/DDBJ whole genome shotgun (WGS) entry which is preliminary data.</text>
</comment>
<keyword evidence="1" id="KW-0175">Coiled coil</keyword>
<feature type="compositionally biased region" description="Acidic residues" evidence="2">
    <location>
        <begin position="29"/>
        <end position="75"/>
    </location>
</feature>
<keyword evidence="3" id="KW-1133">Transmembrane helix</keyword>
<feature type="compositionally biased region" description="Acidic residues" evidence="2">
    <location>
        <begin position="10"/>
        <end position="21"/>
    </location>
</feature>
<proteinExistence type="predicted"/>
<gene>
    <name evidence="4" type="ORF">QJ043_00175</name>
</gene>
<organism evidence="4 5">
    <name type="scientific">Kribbibacterium absianum</name>
    <dbReference type="NCBI Taxonomy" id="3044210"/>
    <lineage>
        <taxon>Bacteria</taxon>
        <taxon>Bacillati</taxon>
        <taxon>Actinomycetota</taxon>
        <taxon>Coriobacteriia</taxon>
        <taxon>Coriobacteriales</taxon>
        <taxon>Kribbibacteriaceae</taxon>
        <taxon>Kribbibacterium</taxon>
    </lineage>
</organism>
<feature type="coiled-coil region" evidence="1">
    <location>
        <begin position="126"/>
        <end position="209"/>
    </location>
</feature>
<evidence type="ECO:0000256" key="2">
    <source>
        <dbReference type="SAM" id="MobiDB-lite"/>
    </source>
</evidence>
<evidence type="ECO:0000256" key="3">
    <source>
        <dbReference type="SAM" id="Phobius"/>
    </source>
</evidence>
<protein>
    <submittedName>
        <fullName evidence="4">Uncharacterized protein</fullName>
    </submittedName>
</protein>
<evidence type="ECO:0000256" key="1">
    <source>
        <dbReference type="SAM" id="Coils"/>
    </source>
</evidence>
<dbReference type="Proteomes" id="UP001431693">
    <property type="component" value="Unassembled WGS sequence"/>
</dbReference>
<feature type="region of interest" description="Disordered" evidence="2">
    <location>
        <begin position="1"/>
        <end position="117"/>
    </location>
</feature>
<feature type="compositionally biased region" description="Basic and acidic residues" evidence="2">
    <location>
        <begin position="358"/>
        <end position="375"/>
    </location>
</feature>
<dbReference type="SUPFAM" id="SSF57997">
    <property type="entry name" value="Tropomyosin"/>
    <property type="match status" value="1"/>
</dbReference>
<feature type="compositionally biased region" description="Low complexity" evidence="2">
    <location>
        <begin position="84"/>
        <end position="108"/>
    </location>
</feature>
<accession>A0ABT6ZHI5</accession>
<keyword evidence="5" id="KW-1185">Reference proteome</keyword>
<feature type="coiled-coil region" evidence="1">
    <location>
        <begin position="235"/>
        <end position="287"/>
    </location>
</feature>
<feature type="transmembrane region" description="Helical" evidence="3">
    <location>
        <begin position="461"/>
        <end position="481"/>
    </location>
</feature>